<dbReference type="Pfam" id="PF01068">
    <property type="entry name" value="DNA_ligase_A_M"/>
    <property type="match status" value="1"/>
</dbReference>
<dbReference type="CDD" id="cd07971">
    <property type="entry name" value="OBF_DNA_ligase_LigD"/>
    <property type="match status" value="1"/>
</dbReference>
<dbReference type="eggNOG" id="COG3285">
    <property type="taxonomic scope" value="Bacteria"/>
</dbReference>
<feature type="domain" description="ATP-dependent DNA ligase family profile" evidence="23">
    <location>
        <begin position="303"/>
        <end position="426"/>
    </location>
</feature>
<dbReference type="KEGG" id="cwo:Cwoe_4716"/>
<dbReference type="PANTHER" id="PTHR42705">
    <property type="entry name" value="BIFUNCTIONAL NON-HOMOLOGOUS END JOINING PROTEIN LIGD"/>
    <property type="match status" value="1"/>
</dbReference>
<keyword evidence="12" id="KW-0067">ATP-binding</keyword>
<keyword evidence="16" id="KW-0234">DNA repair</keyword>
<keyword evidence="14" id="KW-0238">DNA-binding</keyword>
<dbReference type="EMBL" id="CP001854">
    <property type="protein sequence ID" value="ADB53129.1"/>
    <property type="molecule type" value="Genomic_DNA"/>
</dbReference>
<keyword evidence="5" id="KW-0548">Nucleotidyltransferase</keyword>
<accession>D3FA34</accession>
<dbReference type="Gene3D" id="3.30.1490.70">
    <property type="match status" value="1"/>
</dbReference>
<evidence type="ECO:0000256" key="17">
    <source>
        <dbReference type="ARBA" id="ARBA00023211"/>
    </source>
</evidence>
<evidence type="ECO:0000256" key="14">
    <source>
        <dbReference type="ARBA" id="ARBA00023125"/>
    </source>
</evidence>
<keyword evidence="6" id="KW-0540">Nuclease</keyword>
<dbReference type="InterPro" id="IPR014146">
    <property type="entry name" value="LigD_ligase_dom"/>
</dbReference>
<keyword evidence="17" id="KW-0464">Manganese</keyword>
<organism evidence="24 25">
    <name type="scientific">Conexibacter woesei (strain DSM 14684 / CCUG 47730 / CIP 108061 / JCM 11494 / NBRC 100937 / ID131577)</name>
    <dbReference type="NCBI Taxonomy" id="469383"/>
    <lineage>
        <taxon>Bacteria</taxon>
        <taxon>Bacillati</taxon>
        <taxon>Actinomycetota</taxon>
        <taxon>Thermoleophilia</taxon>
        <taxon>Solirubrobacterales</taxon>
        <taxon>Conexibacteraceae</taxon>
        <taxon>Conexibacter</taxon>
    </lineage>
</organism>
<dbReference type="GO" id="GO:0004527">
    <property type="term" value="F:exonuclease activity"/>
    <property type="evidence" value="ECO:0007669"/>
    <property type="project" value="UniProtKB-KW"/>
</dbReference>
<keyword evidence="9" id="KW-0227">DNA damage</keyword>
<keyword evidence="7" id="KW-0479">Metal-binding</keyword>
<dbReference type="EC" id="6.5.1.1" evidence="2"/>
<comment type="similarity">
    <text evidence="22">In the N-terminal section; belongs to the LigD polymerase family.</text>
</comment>
<dbReference type="Pfam" id="PF21686">
    <property type="entry name" value="LigD_Prim-Pol"/>
    <property type="match status" value="1"/>
</dbReference>
<dbReference type="InterPro" id="IPR052171">
    <property type="entry name" value="NHEJ_LigD"/>
</dbReference>
<dbReference type="NCBIfam" id="TIGR02777">
    <property type="entry name" value="LigD_PE_dom"/>
    <property type="match status" value="1"/>
</dbReference>
<dbReference type="Pfam" id="PF13298">
    <property type="entry name" value="LigD_N"/>
    <property type="match status" value="1"/>
</dbReference>
<evidence type="ECO:0000256" key="3">
    <source>
        <dbReference type="ARBA" id="ARBA00022598"/>
    </source>
</evidence>
<dbReference type="GO" id="GO:0005524">
    <property type="term" value="F:ATP binding"/>
    <property type="evidence" value="ECO:0007669"/>
    <property type="project" value="UniProtKB-KW"/>
</dbReference>
<evidence type="ECO:0000256" key="16">
    <source>
        <dbReference type="ARBA" id="ARBA00023204"/>
    </source>
</evidence>
<evidence type="ECO:0000256" key="21">
    <source>
        <dbReference type="ARBA" id="ARBA00049981"/>
    </source>
</evidence>
<evidence type="ECO:0000256" key="20">
    <source>
        <dbReference type="ARBA" id="ARBA00034003"/>
    </source>
</evidence>
<keyword evidence="18" id="KW-0511">Multifunctional enzyme</keyword>
<evidence type="ECO:0000313" key="25">
    <source>
        <dbReference type="Proteomes" id="UP000008229"/>
    </source>
</evidence>
<evidence type="ECO:0000256" key="1">
    <source>
        <dbReference type="ARBA" id="ARBA00001936"/>
    </source>
</evidence>
<dbReference type="Proteomes" id="UP000008229">
    <property type="component" value="Chromosome"/>
</dbReference>
<evidence type="ECO:0000256" key="22">
    <source>
        <dbReference type="ARBA" id="ARBA00049990"/>
    </source>
</evidence>
<dbReference type="PANTHER" id="PTHR42705:SF2">
    <property type="entry name" value="BIFUNCTIONAL NON-HOMOLOGOUS END JOINING PROTEIN LIGD"/>
    <property type="match status" value="1"/>
</dbReference>
<sequence length="815" mass="90361">MAPALDVCPIALPGYGPPMSPRRDSLDAYRAKRDFGATIEPAPGDAAAARSSRADDAPAEFVVQQHDATRLHWDLRLERDGTLASWALPRGLPLDPHDDRIAVRTEDHPLEYLDFHGEIPKGSYGAGTMEIFDRGTYDVHEFTDRKVEVTLHGERGRAVGRYGLFPLGRRAERADGPQGDWMIHRMEPPADPEREPLPEHLLPMLAKAGELPAAREDDAWGYEIKWDGVRALLWSDHGHVRVQSRTQREIAERYPEVKPIGRALGAHEVVLDGELVALDEHGKPSFERLQSRMNAGSEGAIRRAARAVAVTYVIFDLLHLDGRSLLHEPYATRREALRALSLDGAAWRTPAYHRGHGAALLAATREQGLEGIVAKRLDGVYEPGRRSGAWRKLRNRLRQELVIGGWLEGEGNRAQRIGALLVGDREQDGGPLRYAGRVGSGLTEAMLDDLLARLRARERAGSPFAPAPAAARIPRGAHWVEPELVADVEYSERTSEGLLRQPVFKGLRDDKPPELVVRERADLRGQRFSNWDKVLYPASGFTKGDLIDYYVAIAPTLLPHLQDRPITLRRWPDGVEGRSFYEKNAPSHRPDWVQTASIFSRSERRRIDYCLVQDTATLAWTANLAAIELHPSLSLARAMSHPTAVVFDLDPGEPAGLPECAEVALVLEGLFGQLGLRSVVKTSGSKGLQVYVPLGERAATYEQTKPFAKRIAELLERRLPDLVVARMSKRLRAGKVLVDWSQNDEHKTTVAVYAVRARDRPTVSTPLSWEELRAAHAAGVADRLAFEPADVLARVADQGDLFASMLGSAQELPQL</sequence>
<evidence type="ECO:0000256" key="9">
    <source>
        <dbReference type="ARBA" id="ARBA00022763"/>
    </source>
</evidence>
<dbReference type="GO" id="GO:0006310">
    <property type="term" value="P:DNA recombination"/>
    <property type="evidence" value="ECO:0007669"/>
    <property type="project" value="UniProtKB-KW"/>
</dbReference>
<evidence type="ECO:0000256" key="15">
    <source>
        <dbReference type="ARBA" id="ARBA00023172"/>
    </source>
</evidence>
<evidence type="ECO:0000256" key="2">
    <source>
        <dbReference type="ARBA" id="ARBA00012727"/>
    </source>
</evidence>
<dbReference type="NCBIfam" id="TIGR02779">
    <property type="entry name" value="NHEJ_ligase_lig"/>
    <property type="match status" value="1"/>
</dbReference>
<dbReference type="InterPro" id="IPR033649">
    <property type="entry name" value="MtLigD_Pol-like"/>
</dbReference>
<keyword evidence="10" id="KW-0378">Hydrolase</keyword>
<evidence type="ECO:0000256" key="10">
    <source>
        <dbReference type="ARBA" id="ARBA00022801"/>
    </source>
</evidence>
<name>D3FA34_CONWI</name>
<dbReference type="SUPFAM" id="SSF56091">
    <property type="entry name" value="DNA ligase/mRNA capping enzyme, catalytic domain"/>
    <property type="match status" value="1"/>
</dbReference>
<proteinExistence type="inferred from homology"/>
<dbReference type="HOGENOM" id="CLU_008325_0_2_11"/>
<evidence type="ECO:0000259" key="23">
    <source>
        <dbReference type="PROSITE" id="PS50160"/>
    </source>
</evidence>
<dbReference type="NCBIfam" id="TIGR02778">
    <property type="entry name" value="ligD_pol"/>
    <property type="match status" value="1"/>
</dbReference>
<evidence type="ECO:0000256" key="7">
    <source>
        <dbReference type="ARBA" id="ARBA00022723"/>
    </source>
</evidence>
<keyword evidence="13" id="KW-0239">DNA-directed DNA polymerase</keyword>
<keyword evidence="4" id="KW-0808">Transferase</keyword>
<evidence type="ECO:0000256" key="8">
    <source>
        <dbReference type="ARBA" id="ARBA00022741"/>
    </source>
</evidence>
<dbReference type="InterPro" id="IPR014145">
    <property type="entry name" value="LigD_pol_dom"/>
</dbReference>
<dbReference type="SUPFAM" id="SSF50249">
    <property type="entry name" value="Nucleic acid-binding proteins"/>
    <property type="match status" value="1"/>
</dbReference>
<evidence type="ECO:0000256" key="4">
    <source>
        <dbReference type="ARBA" id="ARBA00022679"/>
    </source>
</evidence>
<dbReference type="Gene3D" id="2.40.50.140">
    <property type="entry name" value="Nucleic acid-binding proteins"/>
    <property type="match status" value="1"/>
</dbReference>
<evidence type="ECO:0000256" key="18">
    <source>
        <dbReference type="ARBA" id="ARBA00023268"/>
    </source>
</evidence>
<reference evidence="24 25" key="1">
    <citation type="journal article" date="2010" name="Stand. Genomic Sci.">
        <title>Complete genome sequence of Conexibacter woesei type strain (ID131577).</title>
        <authorList>
            <person name="Pukall R."/>
            <person name="Lapidus A."/>
            <person name="Glavina Del Rio T."/>
            <person name="Copeland A."/>
            <person name="Tice H."/>
            <person name="Cheng J.-F."/>
            <person name="Lucas S."/>
            <person name="Chen F."/>
            <person name="Nolan M."/>
            <person name="Bruce D."/>
            <person name="Goodwin L."/>
            <person name="Pitluck S."/>
            <person name="Mavromatis K."/>
            <person name="Ivanova N."/>
            <person name="Ovchinnikova G."/>
            <person name="Pati A."/>
            <person name="Chen A."/>
            <person name="Palaniappan K."/>
            <person name="Land M."/>
            <person name="Hauser L."/>
            <person name="Chang Y.-J."/>
            <person name="Jeffries C.D."/>
            <person name="Chain P."/>
            <person name="Meincke L."/>
            <person name="Sims D."/>
            <person name="Brettin T."/>
            <person name="Detter J.C."/>
            <person name="Rohde M."/>
            <person name="Goeker M."/>
            <person name="Bristow J."/>
            <person name="Eisen J.A."/>
            <person name="Markowitz V."/>
            <person name="Kyrpides N.C."/>
            <person name="Klenk H.-P."/>
            <person name="Hugenholtz P."/>
        </authorList>
    </citation>
    <scope>NUCLEOTIDE SEQUENCE [LARGE SCALE GENOMIC DNA]</scope>
    <source>
        <strain evidence="25">DSM 14684 / CIP 108061 / JCM 11494 / NBRC 100937 / ID131577</strain>
    </source>
</reference>
<dbReference type="GO" id="GO:0003910">
    <property type="term" value="F:DNA ligase (ATP) activity"/>
    <property type="evidence" value="ECO:0007669"/>
    <property type="project" value="UniProtKB-EC"/>
</dbReference>
<dbReference type="PROSITE" id="PS50160">
    <property type="entry name" value="DNA_LIGASE_A3"/>
    <property type="match status" value="1"/>
</dbReference>
<dbReference type="CDD" id="cd04863">
    <property type="entry name" value="MtLigD_Pol_like"/>
    <property type="match status" value="1"/>
</dbReference>
<dbReference type="GO" id="GO:0003887">
    <property type="term" value="F:DNA-directed DNA polymerase activity"/>
    <property type="evidence" value="ECO:0007669"/>
    <property type="project" value="UniProtKB-KW"/>
</dbReference>
<dbReference type="Gene3D" id="3.90.920.10">
    <property type="entry name" value="DNA primase, PRIM domain"/>
    <property type="match status" value="1"/>
</dbReference>
<reference evidence="25" key="2">
    <citation type="submission" date="2010-01" db="EMBL/GenBank/DDBJ databases">
        <title>The complete genome of Conexibacter woesei DSM 14684.</title>
        <authorList>
            <consortium name="US DOE Joint Genome Institute (JGI-PGF)"/>
            <person name="Lucas S."/>
            <person name="Copeland A."/>
            <person name="Lapidus A."/>
            <person name="Glavina del Rio T."/>
            <person name="Dalin E."/>
            <person name="Tice H."/>
            <person name="Bruce D."/>
            <person name="Goodwin L."/>
            <person name="Pitluck S."/>
            <person name="Kyrpides N."/>
            <person name="Mavromatis K."/>
            <person name="Ivanova N."/>
            <person name="Mikhailova N."/>
            <person name="Chertkov O."/>
            <person name="Brettin T."/>
            <person name="Detter J.C."/>
            <person name="Han C."/>
            <person name="Larimer F."/>
            <person name="Land M."/>
            <person name="Hauser L."/>
            <person name="Markowitz V."/>
            <person name="Cheng J.-F."/>
            <person name="Hugenholtz P."/>
            <person name="Woyke T."/>
            <person name="Wu D."/>
            <person name="Pukall R."/>
            <person name="Steenblock K."/>
            <person name="Schneider S."/>
            <person name="Klenk H.-P."/>
            <person name="Eisen J.A."/>
        </authorList>
    </citation>
    <scope>NUCLEOTIDE SEQUENCE [LARGE SCALE GENOMIC DNA]</scope>
    <source>
        <strain evidence="25">DSM 14684 / CIP 108061 / JCM 11494 / NBRC 100937 / ID131577</strain>
    </source>
</reference>
<dbReference type="InterPro" id="IPR012309">
    <property type="entry name" value="DNA_ligase_ATP-dep_C"/>
</dbReference>
<evidence type="ECO:0000256" key="12">
    <source>
        <dbReference type="ARBA" id="ARBA00022840"/>
    </source>
</evidence>
<evidence type="ECO:0000256" key="13">
    <source>
        <dbReference type="ARBA" id="ARBA00022932"/>
    </source>
</evidence>
<evidence type="ECO:0000256" key="11">
    <source>
        <dbReference type="ARBA" id="ARBA00022839"/>
    </source>
</evidence>
<comment type="similarity">
    <text evidence="21">In the C-terminal section; belongs to the ATP-dependent DNA ligase family.</text>
</comment>
<comment type="cofactor">
    <cofactor evidence="1">
        <name>Mn(2+)</name>
        <dbReference type="ChEBI" id="CHEBI:29035"/>
    </cofactor>
</comment>
<dbReference type="GO" id="GO:0006281">
    <property type="term" value="P:DNA repair"/>
    <property type="evidence" value="ECO:0007669"/>
    <property type="project" value="UniProtKB-KW"/>
</dbReference>
<keyword evidence="15" id="KW-0233">DNA recombination</keyword>
<evidence type="ECO:0000256" key="5">
    <source>
        <dbReference type="ARBA" id="ARBA00022695"/>
    </source>
</evidence>
<evidence type="ECO:0000256" key="6">
    <source>
        <dbReference type="ARBA" id="ARBA00022722"/>
    </source>
</evidence>
<gene>
    <name evidence="24" type="ordered locus">Cwoe_4716</name>
</gene>
<dbReference type="GO" id="GO:0046872">
    <property type="term" value="F:metal ion binding"/>
    <property type="evidence" value="ECO:0007669"/>
    <property type="project" value="UniProtKB-KW"/>
</dbReference>
<evidence type="ECO:0000256" key="19">
    <source>
        <dbReference type="ARBA" id="ARBA00029943"/>
    </source>
</evidence>
<keyword evidence="25" id="KW-1185">Reference proteome</keyword>
<keyword evidence="8" id="KW-0547">Nucleotide-binding</keyword>
<keyword evidence="11" id="KW-0269">Exonuclease</keyword>
<protein>
    <recommendedName>
        <fullName evidence="2">DNA ligase (ATP)</fullName>
        <ecNumber evidence="2">6.5.1.1</ecNumber>
    </recommendedName>
    <alternativeName>
        <fullName evidence="19">NHEJ DNA polymerase</fullName>
    </alternativeName>
</protein>
<dbReference type="InterPro" id="IPR012340">
    <property type="entry name" value="NA-bd_OB-fold"/>
</dbReference>
<evidence type="ECO:0000313" key="24">
    <source>
        <dbReference type="EMBL" id="ADB53129.1"/>
    </source>
</evidence>
<dbReference type="STRING" id="469383.Cwoe_4716"/>
<dbReference type="NCBIfam" id="TIGR02776">
    <property type="entry name" value="NHEJ_ligase_prk"/>
    <property type="match status" value="1"/>
</dbReference>
<dbReference type="InterPro" id="IPR014144">
    <property type="entry name" value="LigD_PE_domain"/>
</dbReference>
<dbReference type="InterPro" id="IPR012310">
    <property type="entry name" value="DNA_ligase_ATP-dep_cent"/>
</dbReference>
<dbReference type="Pfam" id="PF04679">
    <property type="entry name" value="DNA_ligase_A_C"/>
    <property type="match status" value="1"/>
</dbReference>
<dbReference type="AlphaFoldDB" id="D3FA34"/>
<dbReference type="GO" id="GO:0003677">
    <property type="term" value="F:DNA binding"/>
    <property type="evidence" value="ECO:0007669"/>
    <property type="project" value="UniProtKB-KW"/>
</dbReference>
<keyword evidence="3 24" id="KW-0436">Ligase</keyword>
<dbReference type="CDD" id="cd07906">
    <property type="entry name" value="Adenylation_DNA_ligase_LigD_LigC"/>
    <property type="match status" value="1"/>
</dbReference>
<dbReference type="Gene3D" id="3.30.470.30">
    <property type="entry name" value="DNA ligase/mRNA capping enzyme"/>
    <property type="match status" value="1"/>
</dbReference>
<dbReference type="eggNOG" id="COG1793">
    <property type="taxonomic scope" value="Bacteria"/>
</dbReference>
<dbReference type="InterPro" id="IPR014143">
    <property type="entry name" value="NHEJ_ligase_prk"/>
</dbReference>
<comment type="catalytic activity">
    <reaction evidence="20">
        <text>ATP + (deoxyribonucleotide)n-3'-hydroxyl + 5'-phospho-(deoxyribonucleotide)m = (deoxyribonucleotide)n+m + AMP + diphosphate.</text>
        <dbReference type="EC" id="6.5.1.1"/>
    </reaction>
</comment>